<dbReference type="EMBL" id="LNQL01000002">
    <property type="protein sequence ID" value="KSU49335.1"/>
    <property type="molecule type" value="Genomic_DNA"/>
</dbReference>
<keyword evidence="6" id="KW-1185">Reference proteome</keyword>
<evidence type="ECO:0000256" key="1">
    <source>
        <dbReference type="ARBA" id="ARBA00006484"/>
    </source>
</evidence>
<dbReference type="PANTHER" id="PTHR43477">
    <property type="entry name" value="DIHYDROANTICAPSIN 7-DEHYDROGENASE"/>
    <property type="match status" value="1"/>
</dbReference>
<dbReference type="EMBL" id="JBAWKY010000002">
    <property type="protein sequence ID" value="MEI4462596.1"/>
    <property type="molecule type" value="Genomic_DNA"/>
</dbReference>
<sequence length="234" mass="25196">MRILITGASGAIGLAAAKQLAAAGHELVLQTYRQQAVLERMIEEWQGEHHILTANLADEKDLQAFCAALPVVDAFVHCAGTSYSGLLLDQSATSMHELWKIHVEALMRISQTVTRTKPFTSKLAIVVISSVLGEQGVAGEVVYSTCKAAQLGFVKAYSKELGPMHGRINAITPGWIDTPMNAIFSEDEKAEAIAEIPAGRFGKAEEVATAIRYLVQPESSYVSGAILKIDGAWM</sequence>
<dbReference type="RefSeq" id="WP_023467697.1">
    <property type="nucleotide sequence ID" value="NZ_FMYN01000002.1"/>
</dbReference>
<dbReference type="Proteomes" id="UP000053797">
    <property type="component" value="Unassembled WGS sequence"/>
</dbReference>
<dbReference type="Pfam" id="PF13561">
    <property type="entry name" value="adh_short_C2"/>
    <property type="match status" value="1"/>
</dbReference>
<evidence type="ECO:0000313" key="6">
    <source>
        <dbReference type="Proteomes" id="UP001387110"/>
    </source>
</evidence>
<dbReference type="PANTHER" id="PTHR43477:SF1">
    <property type="entry name" value="DIHYDROANTICAPSIN 7-DEHYDROGENASE"/>
    <property type="match status" value="1"/>
</dbReference>
<dbReference type="CDD" id="cd05233">
    <property type="entry name" value="SDR_c"/>
    <property type="match status" value="1"/>
</dbReference>
<name>A0A0V8GGA7_9BACL</name>
<dbReference type="NCBIfam" id="NF047420">
    <property type="entry name" value="EF_P_mod_YmfI"/>
    <property type="match status" value="1"/>
</dbReference>
<protein>
    <submittedName>
        <fullName evidence="4">SDR family oxidoreductase</fullName>
    </submittedName>
    <submittedName>
        <fullName evidence="3">Short-chain dehydrogenase</fullName>
    </submittedName>
</protein>
<dbReference type="OrthoDB" id="9803333at2"/>
<proteinExistence type="inferred from homology"/>
<dbReference type="GO" id="GO:0016491">
    <property type="term" value="F:oxidoreductase activity"/>
    <property type="evidence" value="ECO:0007669"/>
    <property type="project" value="UniProtKB-KW"/>
</dbReference>
<evidence type="ECO:0000313" key="4">
    <source>
        <dbReference type="EMBL" id="MEI4462596.1"/>
    </source>
</evidence>
<dbReference type="SUPFAM" id="SSF51735">
    <property type="entry name" value="NAD(P)-binding Rossmann-fold domains"/>
    <property type="match status" value="1"/>
</dbReference>
<dbReference type="AlphaFoldDB" id="A0A0V8GGA7"/>
<keyword evidence="2" id="KW-0560">Oxidoreductase</keyword>
<dbReference type="InterPro" id="IPR036291">
    <property type="entry name" value="NAD(P)-bd_dom_sf"/>
</dbReference>
<gene>
    <name evidence="3" type="ORF">AS033_08185</name>
    <name evidence="4" type="ORF">SZL87_09195</name>
</gene>
<reference evidence="3 5" key="1">
    <citation type="journal article" date="2015" name="Int. J. Syst. Evol. Microbiol.">
        <title>Exiguobacterium enclense sp. nov., isolated from sediment.</title>
        <authorList>
            <person name="Dastager S.G."/>
            <person name="Mawlankar R."/>
            <person name="Sonalkar V.V."/>
            <person name="Thorat M.N."/>
            <person name="Mual P."/>
            <person name="Verma A."/>
            <person name="Krishnamurthi S."/>
            <person name="Tang S.K."/>
            <person name="Li W.J."/>
        </authorList>
    </citation>
    <scope>NUCLEOTIDE SEQUENCE [LARGE SCALE GENOMIC DNA]</scope>
    <source>
        <strain evidence="3 5">NIO-1109</strain>
    </source>
</reference>
<comment type="similarity">
    <text evidence="1">Belongs to the short-chain dehydrogenases/reductases (SDR) family.</text>
</comment>
<comment type="caution">
    <text evidence="3">The sequence shown here is derived from an EMBL/GenBank/DDBJ whole genome shotgun (WGS) entry which is preliminary data.</text>
</comment>
<organism evidence="3 5">
    <name type="scientific">Exiguobacterium indicum</name>
    <dbReference type="NCBI Taxonomy" id="296995"/>
    <lineage>
        <taxon>Bacteria</taxon>
        <taxon>Bacillati</taxon>
        <taxon>Bacillota</taxon>
        <taxon>Bacilli</taxon>
        <taxon>Bacillales</taxon>
        <taxon>Bacillales Family XII. Incertae Sedis</taxon>
        <taxon>Exiguobacterium</taxon>
    </lineage>
</organism>
<dbReference type="Gene3D" id="3.40.50.720">
    <property type="entry name" value="NAD(P)-binding Rossmann-like Domain"/>
    <property type="match status" value="1"/>
</dbReference>
<evidence type="ECO:0000313" key="3">
    <source>
        <dbReference type="EMBL" id="KSU49335.1"/>
    </source>
</evidence>
<dbReference type="PRINTS" id="PR00081">
    <property type="entry name" value="GDHRDH"/>
</dbReference>
<accession>A0A0V8GGA7</accession>
<dbReference type="InterPro" id="IPR002347">
    <property type="entry name" value="SDR_fam"/>
</dbReference>
<evidence type="ECO:0000256" key="2">
    <source>
        <dbReference type="ARBA" id="ARBA00023002"/>
    </source>
</evidence>
<evidence type="ECO:0000313" key="5">
    <source>
        <dbReference type="Proteomes" id="UP000053797"/>
    </source>
</evidence>
<dbReference type="Proteomes" id="UP001387110">
    <property type="component" value="Unassembled WGS sequence"/>
</dbReference>
<dbReference type="InterPro" id="IPR051122">
    <property type="entry name" value="SDR_DHRS6-like"/>
</dbReference>
<reference evidence="4 6" key="2">
    <citation type="submission" date="2023-12" db="EMBL/GenBank/DDBJ databases">
        <authorList>
            <person name="Easwaran N."/>
            <person name="Lazarus H.P.S."/>
        </authorList>
    </citation>
    <scope>NUCLEOTIDE SEQUENCE [LARGE SCALE GENOMIC DNA]</scope>
    <source>
        <strain evidence="4 6">VIT-2023</strain>
    </source>
</reference>